<dbReference type="OrthoDB" id="8477901at2"/>
<comment type="caution">
    <text evidence="1">The sequence shown here is derived from an EMBL/GenBank/DDBJ whole genome shotgun (WGS) entry which is preliminary data.</text>
</comment>
<evidence type="ECO:0000313" key="2">
    <source>
        <dbReference type="Proteomes" id="UP000252707"/>
    </source>
</evidence>
<name>A0A369CIX2_9GAMM</name>
<evidence type="ECO:0000313" key="1">
    <source>
        <dbReference type="EMBL" id="RCX33228.1"/>
    </source>
</evidence>
<organism evidence="1 2">
    <name type="scientific">Thioalbus denitrificans</name>
    <dbReference type="NCBI Taxonomy" id="547122"/>
    <lineage>
        <taxon>Bacteria</taxon>
        <taxon>Pseudomonadati</taxon>
        <taxon>Pseudomonadota</taxon>
        <taxon>Gammaproteobacteria</taxon>
        <taxon>Chromatiales</taxon>
        <taxon>Ectothiorhodospiraceae</taxon>
        <taxon>Thioalbus</taxon>
    </lineage>
</organism>
<keyword evidence="2" id="KW-1185">Reference proteome</keyword>
<accession>A0A369CIX2</accession>
<dbReference type="RefSeq" id="WP_114278093.1">
    <property type="nucleotide sequence ID" value="NZ_QPJY01000001.1"/>
</dbReference>
<dbReference type="EMBL" id="QPJY01000001">
    <property type="protein sequence ID" value="RCX33228.1"/>
    <property type="molecule type" value="Genomic_DNA"/>
</dbReference>
<gene>
    <name evidence="1" type="ORF">DFQ59_101529</name>
</gene>
<proteinExistence type="predicted"/>
<dbReference type="Proteomes" id="UP000252707">
    <property type="component" value="Unassembled WGS sequence"/>
</dbReference>
<reference evidence="1 2" key="1">
    <citation type="submission" date="2018-07" db="EMBL/GenBank/DDBJ databases">
        <title>Genomic Encyclopedia of Type Strains, Phase IV (KMG-IV): sequencing the most valuable type-strain genomes for metagenomic binning, comparative biology and taxonomic classification.</title>
        <authorList>
            <person name="Goeker M."/>
        </authorList>
    </citation>
    <scope>NUCLEOTIDE SEQUENCE [LARGE SCALE GENOMIC DNA]</scope>
    <source>
        <strain evidence="1 2">DSM 26407</strain>
    </source>
</reference>
<dbReference type="AlphaFoldDB" id="A0A369CIX2"/>
<protein>
    <submittedName>
        <fullName evidence="1">Uncharacterized protein</fullName>
    </submittedName>
</protein>
<sequence>MKEPPRKQQWLQIKGDPSIRNFVFQQSRTPSLFDEQIDELMAVTEALVLMHGVFHAKIHFASNQLTCWFYNDPYRYRVFVGEEVFAPGFLDQFPSVVLAERPEIPNEVVPEILAHFRRLRLTDQTIYLRNASMNTINGLIGMTFSCDGSHYIPYSEFFETVAYF</sequence>